<dbReference type="eggNOG" id="ENOG50339XJ">
    <property type="taxonomic scope" value="Bacteria"/>
</dbReference>
<comment type="caution">
    <text evidence="2">The sequence shown here is derived from an EMBL/GenBank/DDBJ whole genome shotgun (WGS) entry which is preliminary data.</text>
</comment>
<keyword evidence="1" id="KW-0472">Membrane</keyword>
<dbReference type="AlphaFoldDB" id="A0A085ZHZ1"/>
<evidence type="ECO:0000256" key="1">
    <source>
        <dbReference type="SAM" id="Phobius"/>
    </source>
</evidence>
<proteinExistence type="predicted"/>
<evidence type="ECO:0000313" key="2">
    <source>
        <dbReference type="EMBL" id="KFF04055.1"/>
    </source>
</evidence>
<dbReference type="EMBL" id="JPRL01000001">
    <property type="protein sequence ID" value="KFF04055.1"/>
    <property type="molecule type" value="Genomic_DNA"/>
</dbReference>
<feature type="transmembrane region" description="Helical" evidence="1">
    <location>
        <begin position="7"/>
        <end position="25"/>
    </location>
</feature>
<accession>A0A085ZHZ1</accession>
<reference evidence="2 3" key="1">
    <citation type="submission" date="2014-07" db="EMBL/GenBank/DDBJ databases">
        <title>Genome of Flavobacterium reichenbachii LMG 25512.</title>
        <authorList>
            <person name="Stropko S.J."/>
            <person name="Pipes S.E."/>
            <person name="Newman J.D."/>
        </authorList>
    </citation>
    <scope>NUCLEOTIDE SEQUENCE [LARGE SCALE GENOMIC DNA]</scope>
    <source>
        <strain evidence="2 3">LMG 25512</strain>
    </source>
</reference>
<dbReference type="STRING" id="362418.IW19_00240"/>
<gene>
    <name evidence="2" type="ORF">IW19_00240</name>
</gene>
<sequence length="63" mass="7528">MESKKPLLFTFWVIAIILGVVLYKQFDFENLKFEKPVLAILYFIVFAFSVYYLVKNSKKRSDK</sequence>
<keyword evidence="3" id="KW-1185">Reference proteome</keyword>
<dbReference type="Proteomes" id="UP000028715">
    <property type="component" value="Unassembled WGS sequence"/>
</dbReference>
<feature type="transmembrane region" description="Helical" evidence="1">
    <location>
        <begin position="37"/>
        <end position="54"/>
    </location>
</feature>
<dbReference type="RefSeq" id="WP_035679785.1">
    <property type="nucleotide sequence ID" value="NZ_JPRL01000001.1"/>
</dbReference>
<organism evidence="2 3">
    <name type="scientific">Flavobacterium reichenbachii</name>
    <dbReference type="NCBI Taxonomy" id="362418"/>
    <lineage>
        <taxon>Bacteria</taxon>
        <taxon>Pseudomonadati</taxon>
        <taxon>Bacteroidota</taxon>
        <taxon>Flavobacteriia</taxon>
        <taxon>Flavobacteriales</taxon>
        <taxon>Flavobacteriaceae</taxon>
        <taxon>Flavobacterium</taxon>
    </lineage>
</organism>
<evidence type="ECO:0008006" key="4">
    <source>
        <dbReference type="Google" id="ProtNLM"/>
    </source>
</evidence>
<protein>
    <recommendedName>
        <fullName evidence="4">ATP synthase F0 sector subunit C</fullName>
    </recommendedName>
</protein>
<keyword evidence="1" id="KW-0812">Transmembrane</keyword>
<evidence type="ECO:0000313" key="3">
    <source>
        <dbReference type="Proteomes" id="UP000028715"/>
    </source>
</evidence>
<keyword evidence="1" id="KW-1133">Transmembrane helix</keyword>
<name>A0A085ZHZ1_9FLAO</name>